<sequence length="107" mass="11747">MRDRIIRIRASTEEMSKIEALAKGRGLSISEMMRRAALGVRMPVRTFDATQVVLLTRALGEAGRIGGNLNQLVRRANSGKLTGHDADLAQTLSGIDTLRHHLRSIIS</sequence>
<gene>
    <name evidence="1" type="primary">mobC</name>
    <name evidence="1" type="ORF">HHL25_16050</name>
</gene>
<evidence type="ECO:0000313" key="1">
    <source>
        <dbReference type="EMBL" id="NML75644.1"/>
    </source>
</evidence>
<proteinExistence type="predicted"/>
<protein>
    <submittedName>
        <fullName evidence="1">Plasmid mobilization relaxosome protein MobC</fullName>
    </submittedName>
</protein>
<comment type="caution">
    <text evidence="1">The sequence shown here is derived from an EMBL/GenBank/DDBJ whole genome shotgun (WGS) entry which is preliminary data.</text>
</comment>
<dbReference type="Proteomes" id="UP000541470">
    <property type="component" value="Unassembled WGS sequence"/>
</dbReference>
<organism evidence="1 2">
    <name type="scientific">Rhizobium terricola</name>
    <dbReference type="NCBI Taxonomy" id="2728849"/>
    <lineage>
        <taxon>Bacteria</taxon>
        <taxon>Pseudomonadati</taxon>
        <taxon>Pseudomonadota</taxon>
        <taxon>Alphaproteobacteria</taxon>
        <taxon>Hyphomicrobiales</taxon>
        <taxon>Rhizobiaceae</taxon>
        <taxon>Rhizobium/Agrobacterium group</taxon>
        <taxon>Rhizobium</taxon>
    </lineage>
</organism>
<keyword evidence="2" id="KW-1185">Reference proteome</keyword>
<dbReference type="Pfam" id="PF21983">
    <property type="entry name" value="NikA-like"/>
    <property type="match status" value="1"/>
</dbReference>
<evidence type="ECO:0000313" key="2">
    <source>
        <dbReference type="Proteomes" id="UP000541470"/>
    </source>
</evidence>
<name>A0A7Y0FXG6_9HYPH</name>
<reference evidence="1 2" key="1">
    <citation type="submission" date="2020-04" db="EMBL/GenBank/DDBJ databases">
        <title>Rhizobium sp. S-51 isolated from soil.</title>
        <authorList>
            <person name="Dahal R.H."/>
        </authorList>
    </citation>
    <scope>NUCLEOTIDE SEQUENCE [LARGE SCALE GENOMIC DNA]</scope>
    <source>
        <strain evidence="1 2">S-51</strain>
    </source>
</reference>
<accession>A0A7Y0FXG6</accession>
<dbReference type="AlphaFoldDB" id="A0A7Y0FXG6"/>
<dbReference type="EMBL" id="JABBGK010000003">
    <property type="protein sequence ID" value="NML75644.1"/>
    <property type="molecule type" value="Genomic_DNA"/>
</dbReference>
<dbReference type="InterPro" id="IPR053842">
    <property type="entry name" value="NikA-like"/>
</dbReference>
<dbReference type="RefSeq" id="WP_169593408.1">
    <property type="nucleotide sequence ID" value="NZ_JABBGK010000003.1"/>
</dbReference>